<evidence type="ECO:0000313" key="2">
    <source>
        <dbReference type="Proteomes" id="UP000187209"/>
    </source>
</evidence>
<sequence length="139" mass="15970">MMFLLALITISSAVNYYEIASGFVEGLRKDPTKVTTCYSSFSAISQSYEELITENAYVQNFKLLTNTFTSSIEVCKLQSLFNQIISTFQPEQMKALEITVIIHLADYLKLYNEFLNADTDYEKAFYGGKVFSMLFNYYI</sequence>
<dbReference type="EMBL" id="MPUH01001171">
    <property type="protein sequence ID" value="OMJ69669.1"/>
    <property type="molecule type" value="Genomic_DNA"/>
</dbReference>
<gene>
    <name evidence="1" type="ORF">SteCoe_32545</name>
</gene>
<name>A0A1R2AYR8_9CILI</name>
<dbReference type="Proteomes" id="UP000187209">
    <property type="component" value="Unassembled WGS sequence"/>
</dbReference>
<proteinExistence type="predicted"/>
<organism evidence="1 2">
    <name type="scientific">Stentor coeruleus</name>
    <dbReference type="NCBI Taxonomy" id="5963"/>
    <lineage>
        <taxon>Eukaryota</taxon>
        <taxon>Sar</taxon>
        <taxon>Alveolata</taxon>
        <taxon>Ciliophora</taxon>
        <taxon>Postciliodesmatophora</taxon>
        <taxon>Heterotrichea</taxon>
        <taxon>Heterotrichida</taxon>
        <taxon>Stentoridae</taxon>
        <taxon>Stentor</taxon>
    </lineage>
</organism>
<comment type="caution">
    <text evidence="1">The sequence shown here is derived from an EMBL/GenBank/DDBJ whole genome shotgun (WGS) entry which is preliminary data.</text>
</comment>
<dbReference type="AlphaFoldDB" id="A0A1R2AYR8"/>
<keyword evidence="2" id="KW-1185">Reference proteome</keyword>
<reference evidence="1 2" key="1">
    <citation type="submission" date="2016-11" db="EMBL/GenBank/DDBJ databases">
        <title>The macronuclear genome of Stentor coeruleus: a giant cell with tiny introns.</title>
        <authorList>
            <person name="Slabodnick M."/>
            <person name="Ruby J.G."/>
            <person name="Reiff S.B."/>
            <person name="Swart E.C."/>
            <person name="Gosai S."/>
            <person name="Prabakaran S."/>
            <person name="Witkowska E."/>
            <person name="Larue G.E."/>
            <person name="Fisher S."/>
            <person name="Freeman R.M."/>
            <person name="Gunawardena J."/>
            <person name="Chu W."/>
            <person name="Stover N.A."/>
            <person name="Gregory B.D."/>
            <person name="Nowacki M."/>
            <person name="Derisi J."/>
            <person name="Roy S.W."/>
            <person name="Marshall W.F."/>
            <person name="Sood P."/>
        </authorList>
    </citation>
    <scope>NUCLEOTIDE SEQUENCE [LARGE SCALE GENOMIC DNA]</scope>
    <source>
        <strain evidence="1">WM001</strain>
    </source>
</reference>
<accession>A0A1R2AYR8</accession>
<protein>
    <submittedName>
        <fullName evidence="1">Uncharacterized protein</fullName>
    </submittedName>
</protein>
<evidence type="ECO:0000313" key="1">
    <source>
        <dbReference type="EMBL" id="OMJ69669.1"/>
    </source>
</evidence>